<protein>
    <submittedName>
        <fullName evidence="1">Uncharacterized protein</fullName>
    </submittedName>
</protein>
<name>A0ACC2NJF8_9HYME</name>
<dbReference type="Proteomes" id="UP001239111">
    <property type="component" value="Chromosome 3"/>
</dbReference>
<accession>A0ACC2NJF8</accession>
<keyword evidence="2" id="KW-1185">Reference proteome</keyword>
<dbReference type="EMBL" id="CM056743">
    <property type="protein sequence ID" value="KAJ8670766.1"/>
    <property type="molecule type" value="Genomic_DNA"/>
</dbReference>
<gene>
    <name evidence="1" type="ORF">QAD02_002025</name>
</gene>
<reference evidence="1" key="1">
    <citation type="submission" date="2023-04" db="EMBL/GenBank/DDBJ databases">
        <title>A chromosome-level genome assembly of the parasitoid wasp Eretmocerus hayati.</title>
        <authorList>
            <person name="Zhong Y."/>
            <person name="Liu S."/>
            <person name="Liu Y."/>
        </authorList>
    </citation>
    <scope>NUCLEOTIDE SEQUENCE</scope>
    <source>
        <strain evidence="1">ZJU_SS_LIU_2023</strain>
    </source>
</reference>
<proteinExistence type="predicted"/>
<comment type="caution">
    <text evidence="1">The sequence shown here is derived from an EMBL/GenBank/DDBJ whole genome shotgun (WGS) entry which is preliminary data.</text>
</comment>
<organism evidence="1 2">
    <name type="scientific">Eretmocerus hayati</name>
    <dbReference type="NCBI Taxonomy" id="131215"/>
    <lineage>
        <taxon>Eukaryota</taxon>
        <taxon>Metazoa</taxon>
        <taxon>Ecdysozoa</taxon>
        <taxon>Arthropoda</taxon>
        <taxon>Hexapoda</taxon>
        <taxon>Insecta</taxon>
        <taxon>Pterygota</taxon>
        <taxon>Neoptera</taxon>
        <taxon>Endopterygota</taxon>
        <taxon>Hymenoptera</taxon>
        <taxon>Apocrita</taxon>
        <taxon>Proctotrupomorpha</taxon>
        <taxon>Chalcidoidea</taxon>
        <taxon>Aphelinidae</taxon>
        <taxon>Aphelininae</taxon>
        <taxon>Eretmocerus</taxon>
    </lineage>
</organism>
<evidence type="ECO:0000313" key="1">
    <source>
        <dbReference type="EMBL" id="KAJ8670766.1"/>
    </source>
</evidence>
<evidence type="ECO:0000313" key="2">
    <source>
        <dbReference type="Proteomes" id="UP001239111"/>
    </source>
</evidence>
<sequence length="109" mass="12185">MEDREEVKNNDNGAVDPLHLYASSGNLSSAQKPLGSRKIERSSPIAQEMGIWMVVHIQHNAADRAVKRKQDASIACRIAMMHQRFVDLNFSAAASHQTSIWILSLFIIL</sequence>